<keyword evidence="2" id="KW-1133">Transmembrane helix</keyword>
<reference evidence="3" key="1">
    <citation type="submission" date="2021-01" db="EMBL/GenBank/DDBJ databases">
        <authorList>
            <person name="Corre E."/>
            <person name="Pelletier E."/>
            <person name="Niang G."/>
            <person name="Scheremetjew M."/>
            <person name="Finn R."/>
            <person name="Kale V."/>
            <person name="Holt S."/>
            <person name="Cochrane G."/>
            <person name="Meng A."/>
            <person name="Brown T."/>
            <person name="Cohen L."/>
        </authorList>
    </citation>
    <scope>NUCLEOTIDE SEQUENCE</scope>
    <source>
        <strain evidence="3">CCCM811</strain>
    </source>
</reference>
<feature type="transmembrane region" description="Helical" evidence="2">
    <location>
        <begin position="220"/>
        <end position="242"/>
    </location>
</feature>
<keyword evidence="2" id="KW-0472">Membrane</keyword>
<gene>
    <name evidence="3" type="ORF">LGLO00237_LOCUS25951</name>
</gene>
<evidence type="ECO:0000256" key="2">
    <source>
        <dbReference type="SAM" id="Phobius"/>
    </source>
</evidence>
<evidence type="ECO:0000313" key="3">
    <source>
        <dbReference type="EMBL" id="CAE0674177.1"/>
    </source>
</evidence>
<dbReference type="EMBL" id="HBIV01036304">
    <property type="protein sequence ID" value="CAE0674177.1"/>
    <property type="molecule type" value="Transcribed_RNA"/>
</dbReference>
<feature type="transmembrane region" description="Helical" evidence="2">
    <location>
        <begin position="173"/>
        <end position="192"/>
    </location>
</feature>
<dbReference type="AlphaFoldDB" id="A0A7S4DWD3"/>
<organism evidence="3">
    <name type="scientific">Lotharella globosa</name>
    <dbReference type="NCBI Taxonomy" id="91324"/>
    <lineage>
        <taxon>Eukaryota</taxon>
        <taxon>Sar</taxon>
        <taxon>Rhizaria</taxon>
        <taxon>Cercozoa</taxon>
        <taxon>Chlorarachniophyceae</taxon>
        <taxon>Lotharella</taxon>
    </lineage>
</organism>
<name>A0A7S4DWD3_9EUKA</name>
<keyword evidence="2" id="KW-0812">Transmembrane</keyword>
<feature type="region of interest" description="Disordered" evidence="1">
    <location>
        <begin position="1"/>
        <end position="83"/>
    </location>
</feature>
<evidence type="ECO:0000256" key="1">
    <source>
        <dbReference type="SAM" id="MobiDB-lite"/>
    </source>
</evidence>
<accession>A0A7S4DWD3</accession>
<proteinExistence type="predicted"/>
<feature type="compositionally biased region" description="Basic and acidic residues" evidence="1">
    <location>
        <begin position="12"/>
        <end position="27"/>
    </location>
</feature>
<feature type="compositionally biased region" description="Polar residues" evidence="1">
    <location>
        <begin position="28"/>
        <end position="46"/>
    </location>
</feature>
<feature type="transmembrane region" description="Helical" evidence="2">
    <location>
        <begin position="262"/>
        <end position="283"/>
    </location>
</feature>
<sequence>MTAKARIPTSLAEKKHAWREREAKGTADTKQATPRESSPVHSNTRYPDQPIVGLGVPAQREDGGHVTDTPIIPESKHHERVDSSPLFANLPELEEVPSEEAGEGGDASESFAGQFFHQLWKFHPWTSHFTVTSDDRHTSFERLVVFGLQWTGAIALCGLYLSRYKGARPSIQLGAFAAVCFIPMAKFVNYILAKSDSKRKRQICRREPEKFPRPPPLHSAVRNIVLVLCVCSIFGMSFANILSGLRLGVEDHREMEWIESSVLGLVLSAILVEPVILLVDVAVGRRKDLSWLSTCFRATATGSDVKL</sequence>
<protein>
    <submittedName>
        <fullName evidence="3">Uncharacterized protein</fullName>
    </submittedName>
</protein>
<feature type="transmembrane region" description="Helical" evidence="2">
    <location>
        <begin position="143"/>
        <end position="161"/>
    </location>
</feature>